<accession>A0ACD5UZ97</accession>
<protein>
    <submittedName>
        <fullName evidence="1">Uncharacterized protein</fullName>
    </submittedName>
</protein>
<reference evidence="1" key="1">
    <citation type="submission" date="2021-05" db="EMBL/GenBank/DDBJ databases">
        <authorList>
            <person name="Scholz U."/>
            <person name="Mascher M."/>
            <person name="Fiebig A."/>
        </authorList>
    </citation>
    <scope>NUCLEOTIDE SEQUENCE [LARGE SCALE GENOMIC DNA]</scope>
</reference>
<keyword evidence="2" id="KW-1185">Reference proteome</keyword>
<evidence type="ECO:0000313" key="1">
    <source>
        <dbReference type="EnsemblPlants" id="AVESA.00010b.r2.2DG0352110.1.CDS"/>
    </source>
</evidence>
<dbReference type="Proteomes" id="UP001732700">
    <property type="component" value="Chromosome 2D"/>
</dbReference>
<name>A0ACD5UZ97_AVESA</name>
<proteinExistence type="predicted"/>
<organism evidence="1 2">
    <name type="scientific">Avena sativa</name>
    <name type="common">Oat</name>
    <dbReference type="NCBI Taxonomy" id="4498"/>
    <lineage>
        <taxon>Eukaryota</taxon>
        <taxon>Viridiplantae</taxon>
        <taxon>Streptophyta</taxon>
        <taxon>Embryophyta</taxon>
        <taxon>Tracheophyta</taxon>
        <taxon>Spermatophyta</taxon>
        <taxon>Magnoliopsida</taxon>
        <taxon>Liliopsida</taxon>
        <taxon>Poales</taxon>
        <taxon>Poaceae</taxon>
        <taxon>BOP clade</taxon>
        <taxon>Pooideae</taxon>
        <taxon>Poodae</taxon>
        <taxon>Poeae</taxon>
        <taxon>Poeae Chloroplast Group 1 (Aveneae type)</taxon>
        <taxon>Aveninae</taxon>
        <taxon>Avena</taxon>
    </lineage>
</organism>
<reference evidence="1" key="2">
    <citation type="submission" date="2025-09" db="UniProtKB">
        <authorList>
            <consortium name="EnsemblPlants"/>
        </authorList>
    </citation>
    <scope>IDENTIFICATION</scope>
</reference>
<dbReference type="EnsemblPlants" id="AVESA.00010b.r2.2DG0352110.1">
    <property type="protein sequence ID" value="AVESA.00010b.r2.2DG0352110.1.CDS"/>
    <property type="gene ID" value="AVESA.00010b.r2.2DG0352110"/>
</dbReference>
<sequence length="1404" mass="150078">MSQRGDRGEGHARRPGRSSSFGGPRGGGVSGASKGGGGPSGGQPPLSSNRSFGKPRNGHGAHQRVVNQPDTTGFQPAPAPGPLQTPPRPPAPQGAPVHVPVTAPRPQHHDSSAVQAPPMAPASENPTFIPMPKNIPRAAPRAPTKSSNIPAPQGAPKGEPSKGFNLQFGSINMNMNNVPQFPARTSSAPPNLDEQKRNQVLPEGPKVAPSMPIPPAQKQPHPPPQQQHPPQPQQQHPPQPQQQHPPQPQQQPLPQQQQTRKDALGPSQPNIVNTHVPSQVKRDVHVSPSVPNVAPPRPAVQPIPGMPMSSMHFHHQQQQVPVQFGGHNQGVVPSSMQMSMGLPGGNASQVQQQIYVQSMQQHQMHQQMIHQGQTMMFPSVGGHQMPPQLGSLSMAPPQYPQQHQNKLVGPRKNVIKIIDPLTNQEVKLGRASSNVAPQTQQVGGYATQPMVYYPPQQTSYNQSGMYYPSTTAVGQVPTGSQVRFSYPTTQTGQSIPFTNPSISSAASVSHKDNIAGPAASGQAQIAGKSQVSLHMEKSVAPVKISIPPGKSDAPKLRLTEHVVPHQQKDNEVLSGTMVPNTAVGEKESKAPLVTEKHSKESKAPYVTEKHSKEIKAPSVTEKHSKESKAPSVTEKNPTVVTQPTPIQATKPETDTATYPTTNLPSVLSGADGKSKEAIQKNDSVKDNKKNTTRKDTKILPHQPHSASSAEELKGPTSVKVGDDAVGHMEAKSSISNEVDLTSTASGLTAATSESSVSPVLGISEADNTSINDISSAKSSSVITGEPKAVESLGVIAVESKESEITSQISPEVSDDNFLSDSTKNESHECTTELAEQASAILKPGNLDAAPCVPDSQELAKEPTTCILDEHSLTNRSLKDTENSSAFVDDSDVSGANSVTSSECTIPSANDKDNSSIPETVVSSITPGTLPVNHSVASEEEGKPADGVKDQPSADQSSAAPTGSVRPLSREKPTAELTRTKSAAGKKKKRKEMLSKADAAGTSDLYNAYKGPKEHLEGIDTSEGADRLSMVGGTHVPPEESEREGNACEDDGKKKVEPDDWEDAADMSTPKLQSSGTGNQASAVQVTESDTNETNGRKKYSRDFLLTFAHQISGLPIGIRMDTVTSALFKDLAGKSYVIDREPHQGSGRGSDRPTSRGDRRGVPMDDDKWTTKSGVPFSPGRDAHMDVTNGPAMNYRGAPGVNHGVLRNQRGVLEDLREKSIAAIREYYSAKDEKEVALCIEELNAPSFYPSVVSLWVNDSFERKDVERELLAKLFVGLFNGGYNLLSKLQLIEGLSSVLSSLEDALSDSPRASEYLGRLLARFVLENILLLQDVGRLIEEGGEEPGYLVREGMAADVLGAVLESIRTEKGDLFLNEAKTGSNLKLEDFRPQHLKRSKLDAFMLT</sequence>
<evidence type="ECO:0000313" key="2">
    <source>
        <dbReference type="Proteomes" id="UP001732700"/>
    </source>
</evidence>